<dbReference type="KEGG" id="hpse:HPF_03750"/>
<protein>
    <submittedName>
        <fullName evidence="2">Uncharacterized protein</fullName>
    </submittedName>
</protein>
<dbReference type="EMBL" id="CP037867">
    <property type="protein sequence ID" value="QBM26783.1"/>
    <property type="molecule type" value="Genomic_DNA"/>
</dbReference>
<dbReference type="RefSeq" id="WP_243721675.1">
    <property type="nucleotide sequence ID" value="NZ_CP037867.1"/>
</dbReference>
<name>A0A4V1AB55_HYDPS</name>
<accession>A0A4V1AB55</accession>
<feature type="region of interest" description="Disordered" evidence="1">
    <location>
        <begin position="72"/>
        <end position="106"/>
    </location>
</feature>
<keyword evidence="3" id="KW-1185">Reference proteome</keyword>
<dbReference type="Proteomes" id="UP000293912">
    <property type="component" value="Chromosome"/>
</dbReference>
<reference evidence="2 3" key="1">
    <citation type="submission" date="2019-03" db="EMBL/GenBank/DDBJ databases">
        <authorList>
            <person name="Sebastian G."/>
            <person name="Baumann P."/>
            <person name="Ruckert C."/>
            <person name="Kalinowski J."/>
            <person name="Nebel B."/>
            <person name="Takors R."/>
            <person name="Blombach B."/>
        </authorList>
    </citation>
    <scope>NUCLEOTIDE SEQUENCE [LARGE SCALE GENOMIC DNA]</scope>
    <source>
        <strain evidence="2 3">DSM 1084</strain>
    </source>
</reference>
<evidence type="ECO:0000313" key="2">
    <source>
        <dbReference type="EMBL" id="QBM26783.1"/>
    </source>
</evidence>
<evidence type="ECO:0000313" key="3">
    <source>
        <dbReference type="Proteomes" id="UP000293912"/>
    </source>
</evidence>
<proteinExistence type="predicted"/>
<dbReference type="AlphaFoldDB" id="A0A4V1AB55"/>
<evidence type="ECO:0000256" key="1">
    <source>
        <dbReference type="SAM" id="MobiDB-lite"/>
    </source>
</evidence>
<gene>
    <name evidence="2" type="ORF">HPF_03750</name>
</gene>
<sequence length="106" mass="11513">MKRKTPLTERETAAMKAVPETADAVEEQIVKRPDGYYRTAPDGKQEIGPFSSYEDALADLQAADLEALEPGESLREAESELGISDWIDPETGEPAEGLSPPHLDGD</sequence>
<organism evidence="2 3">
    <name type="scientific">Hydrogenophaga pseudoflava</name>
    <name type="common">Pseudomonas carboxydoflava</name>
    <dbReference type="NCBI Taxonomy" id="47421"/>
    <lineage>
        <taxon>Bacteria</taxon>
        <taxon>Pseudomonadati</taxon>
        <taxon>Pseudomonadota</taxon>
        <taxon>Betaproteobacteria</taxon>
        <taxon>Burkholderiales</taxon>
        <taxon>Comamonadaceae</taxon>
        <taxon>Hydrogenophaga</taxon>
    </lineage>
</organism>